<organism evidence="1 2">
    <name type="scientific">Panicum virgatum</name>
    <name type="common">Blackwell switchgrass</name>
    <dbReference type="NCBI Taxonomy" id="38727"/>
    <lineage>
        <taxon>Eukaryota</taxon>
        <taxon>Viridiplantae</taxon>
        <taxon>Streptophyta</taxon>
        <taxon>Embryophyta</taxon>
        <taxon>Tracheophyta</taxon>
        <taxon>Spermatophyta</taxon>
        <taxon>Magnoliopsida</taxon>
        <taxon>Liliopsida</taxon>
        <taxon>Poales</taxon>
        <taxon>Poaceae</taxon>
        <taxon>PACMAD clade</taxon>
        <taxon>Panicoideae</taxon>
        <taxon>Panicodae</taxon>
        <taxon>Paniceae</taxon>
        <taxon>Panicinae</taxon>
        <taxon>Panicum</taxon>
        <taxon>Panicum sect. Hiantes</taxon>
    </lineage>
</organism>
<dbReference type="EMBL" id="CM029050">
    <property type="protein sequence ID" value="KAG2567891.1"/>
    <property type="molecule type" value="Genomic_DNA"/>
</dbReference>
<keyword evidence="2" id="KW-1185">Reference proteome</keyword>
<accession>A0A8T0PZA0</accession>
<evidence type="ECO:0000313" key="1">
    <source>
        <dbReference type="EMBL" id="KAG2567891.1"/>
    </source>
</evidence>
<dbReference type="Proteomes" id="UP000823388">
    <property type="component" value="Chromosome 7N"/>
</dbReference>
<gene>
    <name evidence="1" type="ORF">PVAP13_7NG276272</name>
</gene>
<reference evidence="1" key="1">
    <citation type="submission" date="2020-05" db="EMBL/GenBank/DDBJ databases">
        <title>WGS assembly of Panicum virgatum.</title>
        <authorList>
            <person name="Lovell J.T."/>
            <person name="Jenkins J."/>
            <person name="Shu S."/>
            <person name="Juenger T.E."/>
            <person name="Schmutz J."/>
        </authorList>
    </citation>
    <scope>NUCLEOTIDE SEQUENCE</scope>
    <source>
        <strain evidence="1">AP13</strain>
    </source>
</reference>
<sequence>MALEVILRLDEAQGHRQLSPEEQSLRKRLKLRVQGLAVIERARRSQAARLRELKLGDANTNFFHRRINARRRKNFIQRLKKRDAGWVTTHDEKAAEIQSHFTATMQRPPVRHADFNWDLLGIQQHTI</sequence>
<dbReference type="AlphaFoldDB" id="A0A8T0PZA0"/>
<evidence type="ECO:0000313" key="2">
    <source>
        <dbReference type="Proteomes" id="UP000823388"/>
    </source>
</evidence>
<comment type="caution">
    <text evidence="1">The sequence shown here is derived from an EMBL/GenBank/DDBJ whole genome shotgun (WGS) entry which is preliminary data.</text>
</comment>
<proteinExistence type="predicted"/>
<protein>
    <submittedName>
        <fullName evidence="1">Uncharacterized protein</fullName>
    </submittedName>
</protein>
<name>A0A8T0PZA0_PANVG</name>